<feature type="transmembrane region" description="Helical" evidence="15">
    <location>
        <begin position="54"/>
        <end position="74"/>
    </location>
</feature>
<evidence type="ECO:0000256" key="7">
    <source>
        <dbReference type="ARBA" id="ARBA00022982"/>
    </source>
</evidence>
<dbReference type="InterPro" id="IPR003752">
    <property type="entry name" value="DiS_bond_form_DsbB/BdbC"/>
</dbReference>
<evidence type="ECO:0000256" key="2">
    <source>
        <dbReference type="ARBA" id="ARBA00008823"/>
    </source>
</evidence>
<comment type="function">
    <text evidence="14">Required for disulfide bond formation in some periplasmic proteins. Acts by oxidizing the DsbA protein.</text>
</comment>
<evidence type="ECO:0000256" key="13">
    <source>
        <dbReference type="ARBA" id="ARBA00023284"/>
    </source>
</evidence>
<dbReference type="Gene3D" id="1.20.1550.10">
    <property type="entry name" value="DsbB-like"/>
    <property type="match status" value="1"/>
</dbReference>
<keyword evidence="11 14" id="KW-1015">Disulfide bond</keyword>
<feature type="transmembrane region" description="Helical" evidence="15">
    <location>
        <begin position="86"/>
        <end position="107"/>
    </location>
</feature>
<keyword evidence="10 14" id="KW-0472">Membrane</keyword>
<dbReference type="PANTHER" id="PTHR36570:SF3">
    <property type="entry name" value="DISULFIDE BOND FORMATION PROTEIN B"/>
    <property type="match status" value="1"/>
</dbReference>
<evidence type="ECO:0000256" key="9">
    <source>
        <dbReference type="ARBA" id="ARBA00023002"/>
    </source>
</evidence>
<dbReference type="Proteomes" id="UP000643403">
    <property type="component" value="Unassembled WGS sequence"/>
</dbReference>
<keyword evidence="5" id="KW-0997">Cell inner membrane</keyword>
<comment type="subcellular location">
    <subcellularLocation>
        <location evidence="1">Cell inner membrane</location>
        <topology evidence="1">Multi-pass membrane protein</topology>
    </subcellularLocation>
    <subcellularLocation>
        <location evidence="14">Cell membrane</location>
        <topology evidence="14">Multi-pass membrane protein</topology>
    </subcellularLocation>
</comment>
<evidence type="ECO:0000256" key="8">
    <source>
        <dbReference type="ARBA" id="ARBA00022989"/>
    </source>
</evidence>
<keyword evidence="12 14" id="KW-0143">Chaperone</keyword>
<keyword evidence="3 14" id="KW-0813">Transport</keyword>
<dbReference type="PANTHER" id="PTHR36570">
    <property type="entry name" value="DISULFIDE BOND FORMATION PROTEIN B"/>
    <property type="match status" value="1"/>
</dbReference>
<keyword evidence="9 14" id="KW-0560">Oxidoreductase</keyword>
<feature type="transmembrane region" description="Helical" evidence="15">
    <location>
        <begin position="114"/>
        <end position="136"/>
    </location>
</feature>
<dbReference type="EMBL" id="BMXY01000006">
    <property type="protein sequence ID" value="GGZ72660.1"/>
    <property type="molecule type" value="Genomic_DNA"/>
</dbReference>
<keyword evidence="7 14" id="KW-0249">Electron transport</keyword>
<dbReference type="SUPFAM" id="SSF158442">
    <property type="entry name" value="DsbB-like"/>
    <property type="match status" value="1"/>
</dbReference>
<evidence type="ECO:0000256" key="15">
    <source>
        <dbReference type="SAM" id="Phobius"/>
    </source>
</evidence>
<evidence type="ECO:0000256" key="3">
    <source>
        <dbReference type="ARBA" id="ARBA00022448"/>
    </source>
</evidence>
<keyword evidence="13 14" id="KW-0676">Redox-active center</keyword>
<keyword evidence="8 14" id="KW-1133">Transmembrane helix</keyword>
<evidence type="ECO:0000256" key="4">
    <source>
        <dbReference type="ARBA" id="ARBA00022475"/>
    </source>
</evidence>
<feature type="transmembrane region" description="Helical" evidence="15">
    <location>
        <begin position="15"/>
        <end position="33"/>
    </location>
</feature>
<evidence type="ECO:0000313" key="16">
    <source>
        <dbReference type="EMBL" id="GGZ72660.1"/>
    </source>
</evidence>
<dbReference type="Pfam" id="PF02600">
    <property type="entry name" value="DsbB"/>
    <property type="match status" value="1"/>
</dbReference>
<evidence type="ECO:0000256" key="10">
    <source>
        <dbReference type="ARBA" id="ARBA00023136"/>
    </source>
</evidence>
<dbReference type="HAMAP" id="MF_00286">
    <property type="entry name" value="DsbB"/>
    <property type="match status" value="1"/>
</dbReference>
<keyword evidence="6 14" id="KW-0812">Transmembrane</keyword>
<gene>
    <name evidence="14 16" type="primary">dsbB</name>
    <name evidence="16" type="ORF">GCM10008101_28770</name>
</gene>
<evidence type="ECO:0000256" key="1">
    <source>
        <dbReference type="ARBA" id="ARBA00004429"/>
    </source>
</evidence>
<feature type="disulfide bond" description="Redox-active" evidence="14">
    <location>
        <begin position="82"/>
        <end position="85"/>
    </location>
</feature>
<dbReference type="InterPro" id="IPR022920">
    <property type="entry name" value="Disulphide_bond_form_DsbB"/>
</dbReference>
<comment type="similarity">
    <text evidence="2 14">Belongs to the DsbB family.</text>
</comment>
<comment type="caution">
    <text evidence="16">The sequence shown here is derived from an EMBL/GenBank/DDBJ whole genome shotgun (WGS) entry which is preliminary data.</text>
</comment>
<evidence type="ECO:0000256" key="14">
    <source>
        <dbReference type="HAMAP-Rule" id="MF_00286"/>
    </source>
</evidence>
<comment type="caution">
    <text evidence="14">Lacks conserved residue(s) required for the propagation of feature annotation.</text>
</comment>
<dbReference type="NCBIfam" id="NF003354">
    <property type="entry name" value="PRK04388.1"/>
    <property type="match status" value="1"/>
</dbReference>
<organism evidence="16 17">
    <name type="scientific">Cognatilysobacter xinjiangensis</name>
    <dbReference type="NCBI Taxonomy" id="546892"/>
    <lineage>
        <taxon>Bacteria</taxon>
        <taxon>Pseudomonadati</taxon>
        <taxon>Pseudomonadota</taxon>
        <taxon>Gammaproteobacteria</taxon>
        <taxon>Lysobacterales</taxon>
        <taxon>Lysobacteraceae</taxon>
        <taxon>Cognatilysobacter</taxon>
    </lineage>
</organism>
<evidence type="ECO:0000256" key="12">
    <source>
        <dbReference type="ARBA" id="ARBA00023186"/>
    </source>
</evidence>
<dbReference type="InterPro" id="IPR023380">
    <property type="entry name" value="DsbB-like_sf"/>
</dbReference>
<accession>A0ABQ3C8H4</accession>
<dbReference type="InterPro" id="IPR050183">
    <property type="entry name" value="DsbB"/>
</dbReference>
<sequence>MPGLLRFYGSKLDGGAAGMTFVLCAIAAGLRPWRPFGDIADRMASKPIRASFRIRFLLGFLACCGLMAYALYAEHVLRLQPCPLCIFQRIAVIALGLMFLLGAVVGPKRRGGRAFFGVLALIPALAGVGIAGRHVWIQHLPPDQVPSCGPPLSFLRETLPFMDVVRKVLTGDGQCARIDWTFLGQSMPVWTLICFVVLAIWIAFAAFRRDKWTFR</sequence>
<feature type="topological domain" description="Cytoplasmic" evidence="14">
    <location>
        <begin position="209"/>
        <end position="215"/>
    </location>
</feature>
<keyword evidence="17" id="KW-1185">Reference proteome</keyword>
<protein>
    <recommendedName>
        <fullName evidence="14">Disulfide bond formation protein B</fullName>
    </recommendedName>
    <alternativeName>
        <fullName evidence="14">Disulfide oxidoreductase</fullName>
    </alternativeName>
</protein>
<proteinExistence type="inferred from homology"/>
<evidence type="ECO:0000256" key="11">
    <source>
        <dbReference type="ARBA" id="ARBA00023157"/>
    </source>
</evidence>
<evidence type="ECO:0000256" key="5">
    <source>
        <dbReference type="ARBA" id="ARBA00022519"/>
    </source>
</evidence>
<feature type="topological domain" description="Periplasmic" evidence="14">
    <location>
        <begin position="73"/>
        <end position="90"/>
    </location>
</feature>
<evidence type="ECO:0000313" key="17">
    <source>
        <dbReference type="Proteomes" id="UP000643403"/>
    </source>
</evidence>
<name>A0ABQ3C8H4_9GAMM</name>
<feature type="topological domain" description="Cytoplasmic" evidence="14">
    <location>
        <begin position="1"/>
        <end position="55"/>
    </location>
</feature>
<reference evidence="17" key="1">
    <citation type="journal article" date="2019" name="Int. J. Syst. Evol. Microbiol.">
        <title>The Global Catalogue of Microorganisms (GCM) 10K type strain sequencing project: providing services to taxonomists for standard genome sequencing and annotation.</title>
        <authorList>
            <consortium name="The Broad Institute Genomics Platform"/>
            <consortium name="The Broad Institute Genome Sequencing Center for Infectious Disease"/>
            <person name="Wu L."/>
            <person name="Ma J."/>
        </authorList>
    </citation>
    <scope>NUCLEOTIDE SEQUENCE [LARGE SCALE GENOMIC DNA]</scope>
    <source>
        <strain evidence="17">KCTC 22558</strain>
    </source>
</reference>
<evidence type="ECO:0000256" key="6">
    <source>
        <dbReference type="ARBA" id="ARBA00022692"/>
    </source>
</evidence>
<keyword evidence="4 14" id="KW-1003">Cell membrane</keyword>
<feature type="transmembrane region" description="Helical" evidence="15">
    <location>
        <begin position="189"/>
        <end position="207"/>
    </location>
</feature>